<dbReference type="SUPFAM" id="SSF53474">
    <property type="entry name" value="alpha/beta-Hydrolases"/>
    <property type="match status" value="1"/>
</dbReference>
<dbReference type="Proteomes" id="UP000799764">
    <property type="component" value="Unassembled WGS sequence"/>
</dbReference>
<keyword evidence="3" id="KW-1185">Reference proteome</keyword>
<dbReference type="OrthoDB" id="6431331at2759"/>
<dbReference type="PANTHER" id="PTHR43798">
    <property type="entry name" value="MONOACYLGLYCEROL LIPASE"/>
    <property type="match status" value="1"/>
</dbReference>
<proteinExistence type="predicted"/>
<evidence type="ECO:0000259" key="1">
    <source>
        <dbReference type="Pfam" id="PF12697"/>
    </source>
</evidence>
<dbReference type="InterPro" id="IPR050266">
    <property type="entry name" value="AB_hydrolase_sf"/>
</dbReference>
<dbReference type="InterPro" id="IPR029058">
    <property type="entry name" value="AB_hydrolase_fold"/>
</dbReference>
<evidence type="ECO:0000313" key="3">
    <source>
        <dbReference type="Proteomes" id="UP000799764"/>
    </source>
</evidence>
<dbReference type="EMBL" id="MU001500">
    <property type="protein sequence ID" value="KAF2444914.1"/>
    <property type="molecule type" value="Genomic_DNA"/>
</dbReference>
<protein>
    <submittedName>
        <fullName evidence="2">Alpha/beta-hydrolase</fullName>
    </submittedName>
</protein>
<name>A0A9P4PL51_9PLEO</name>
<gene>
    <name evidence="2" type="ORF">P171DRAFT_513973</name>
</gene>
<organism evidence="2 3">
    <name type="scientific">Karstenula rhodostoma CBS 690.94</name>
    <dbReference type="NCBI Taxonomy" id="1392251"/>
    <lineage>
        <taxon>Eukaryota</taxon>
        <taxon>Fungi</taxon>
        <taxon>Dikarya</taxon>
        <taxon>Ascomycota</taxon>
        <taxon>Pezizomycotina</taxon>
        <taxon>Dothideomycetes</taxon>
        <taxon>Pleosporomycetidae</taxon>
        <taxon>Pleosporales</taxon>
        <taxon>Massarineae</taxon>
        <taxon>Didymosphaeriaceae</taxon>
        <taxon>Karstenula</taxon>
    </lineage>
</organism>
<dbReference type="InterPro" id="IPR000073">
    <property type="entry name" value="AB_hydrolase_1"/>
</dbReference>
<dbReference type="Pfam" id="PF12697">
    <property type="entry name" value="Abhydrolase_6"/>
    <property type="match status" value="1"/>
</dbReference>
<sequence length="443" mass="49820">MELRKAIQRQLQASGCKLGSLRIRMRFALQVAETTCCMFNVVPVPDSGGMTTAANKCRSQGKKDYGGDFDVLVLDVWVARLLIRDFQSKRVIEYLWCTVYMQVVRPHGISITHCIARALLQTQFLATSPDLSNMTQDLKLSQSFFSDGWTIRYGVFNAEKKHEQTVVFVHGTPWSSAVFKPLAKALLSRAGYRVVLYDLAGYGQSQDFSEESPAKDGELFEGDTSVRTQASILAALLKHIQLDQDDPRQRPALVAHDIAGAIALRASLLHGCKYRSLLLLDTNTVLPWGDGFYKLVRSEAKTFLQLPSSIFEAVVRAVIRSASHSPKEFSHVWEDILAEPWIDDDSSVAGAKQNSFVRQIAQANDADVAEMLDHNLYENMQCPVKTMWGEQDQWIPREKLESLADMLKDSFKEFVVVPDAGHLVMIDQPERVAIETFDWLTKN</sequence>
<feature type="domain" description="AB hydrolase-1" evidence="1">
    <location>
        <begin position="166"/>
        <end position="433"/>
    </location>
</feature>
<dbReference type="AlphaFoldDB" id="A0A9P4PL51"/>
<dbReference type="GO" id="GO:0003824">
    <property type="term" value="F:catalytic activity"/>
    <property type="evidence" value="ECO:0007669"/>
    <property type="project" value="InterPro"/>
</dbReference>
<evidence type="ECO:0000313" key="2">
    <source>
        <dbReference type="EMBL" id="KAF2444914.1"/>
    </source>
</evidence>
<comment type="caution">
    <text evidence="2">The sequence shown here is derived from an EMBL/GenBank/DDBJ whole genome shotgun (WGS) entry which is preliminary data.</text>
</comment>
<reference evidence="2" key="1">
    <citation type="journal article" date="2020" name="Stud. Mycol.">
        <title>101 Dothideomycetes genomes: a test case for predicting lifestyles and emergence of pathogens.</title>
        <authorList>
            <person name="Haridas S."/>
            <person name="Albert R."/>
            <person name="Binder M."/>
            <person name="Bloem J."/>
            <person name="Labutti K."/>
            <person name="Salamov A."/>
            <person name="Andreopoulos B."/>
            <person name="Baker S."/>
            <person name="Barry K."/>
            <person name="Bills G."/>
            <person name="Bluhm B."/>
            <person name="Cannon C."/>
            <person name="Castanera R."/>
            <person name="Culley D."/>
            <person name="Daum C."/>
            <person name="Ezra D."/>
            <person name="Gonzalez J."/>
            <person name="Henrissat B."/>
            <person name="Kuo A."/>
            <person name="Liang C."/>
            <person name="Lipzen A."/>
            <person name="Lutzoni F."/>
            <person name="Magnuson J."/>
            <person name="Mondo S."/>
            <person name="Nolan M."/>
            <person name="Ohm R."/>
            <person name="Pangilinan J."/>
            <person name="Park H.-J."/>
            <person name="Ramirez L."/>
            <person name="Alfaro M."/>
            <person name="Sun H."/>
            <person name="Tritt A."/>
            <person name="Yoshinaga Y."/>
            <person name="Zwiers L.-H."/>
            <person name="Turgeon B."/>
            <person name="Goodwin S."/>
            <person name="Spatafora J."/>
            <person name="Crous P."/>
            <person name="Grigoriev I."/>
        </authorList>
    </citation>
    <scope>NUCLEOTIDE SEQUENCE</scope>
    <source>
        <strain evidence="2">CBS 690.94</strain>
    </source>
</reference>
<accession>A0A9P4PL51</accession>
<dbReference type="InterPro" id="IPR000639">
    <property type="entry name" value="Epox_hydrolase-like"/>
</dbReference>
<dbReference type="PRINTS" id="PR00412">
    <property type="entry name" value="EPOXHYDRLASE"/>
</dbReference>
<dbReference type="Gene3D" id="3.40.50.1820">
    <property type="entry name" value="alpha/beta hydrolase"/>
    <property type="match status" value="1"/>
</dbReference>